<name>A0A6J4KYU4_9BACT</name>
<reference evidence="2" key="1">
    <citation type="submission" date="2020-02" db="EMBL/GenBank/DDBJ databases">
        <authorList>
            <person name="Meier V. D."/>
        </authorList>
    </citation>
    <scope>NUCLEOTIDE SEQUENCE</scope>
    <source>
        <strain evidence="2">AVDCRST_MAG89</strain>
    </source>
</reference>
<organism evidence="2">
    <name type="scientific">uncultured Gemmatimonadota bacterium</name>
    <dbReference type="NCBI Taxonomy" id="203437"/>
    <lineage>
        <taxon>Bacteria</taxon>
        <taxon>Pseudomonadati</taxon>
        <taxon>Gemmatimonadota</taxon>
        <taxon>environmental samples</taxon>
    </lineage>
</organism>
<gene>
    <name evidence="2" type="ORF">AVDCRST_MAG89-1490</name>
</gene>
<accession>A0A6J4KYU4</accession>
<feature type="compositionally biased region" description="Basic residues" evidence="1">
    <location>
        <begin position="25"/>
        <end position="41"/>
    </location>
</feature>
<protein>
    <submittedName>
        <fullName evidence="2">Uncharacterized protein</fullName>
    </submittedName>
</protein>
<feature type="region of interest" description="Disordered" evidence="1">
    <location>
        <begin position="1"/>
        <end position="98"/>
    </location>
</feature>
<evidence type="ECO:0000313" key="2">
    <source>
        <dbReference type="EMBL" id="CAA9317692.1"/>
    </source>
</evidence>
<sequence>GTVRIHQGRQAGRDRASGRASPPVRPRRRRHPHRRAHRGGHHAQASRGSSVRAVHAPAQGRVPAQQRHRGRRVPLGRRRGAPHGAGPRRHPARAALVL</sequence>
<dbReference type="EMBL" id="CADCTV010000326">
    <property type="protein sequence ID" value="CAA9317692.1"/>
    <property type="molecule type" value="Genomic_DNA"/>
</dbReference>
<evidence type="ECO:0000256" key="1">
    <source>
        <dbReference type="SAM" id="MobiDB-lite"/>
    </source>
</evidence>
<feature type="non-terminal residue" evidence="2">
    <location>
        <position position="1"/>
    </location>
</feature>
<feature type="non-terminal residue" evidence="2">
    <location>
        <position position="98"/>
    </location>
</feature>
<dbReference type="AlphaFoldDB" id="A0A6J4KYU4"/>
<proteinExistence type="predicted"/>
<feature type="compositionally biased region" description="Basic residues" evidence="1">
    <location>
        <begin position="66"/>
        <end position="92"/>
    </location>
</feature>